<keyword evidence="7" id="KW-0406">Ion transport</keyword>
<feature type="chain" id="PRO_5045369488" evidence="11">
    <location>
        <begin position="24"/>
        <end position="353"/>
    </location>
</feature>
<evidence type="ECO:0000256" key="3">
    <source>
        <dbReference type="ARBA" id="ARBA00022448"/>
    </source>
</evidence>
<feature type="domain" description="Porin" evidence="12">
    <location>
        <begin position="10"/>
        <end position="336"/>
    </location>
</feature>
<sequence length="353" mass="36676">MTFRFKALAASVALAGLSFGAFAQSSVTVSGTIDAYVGSMKNAGDPGRTSVLGSGGLTTSWIGFKGTEDLGGGLQAGFALTSFLRVDSGAYGRFDGDPIYSRDANVYLKGGLGKVTLGRAAAPNFLPTILANPLGDSFTFSPLVLHANVNTAGWPRRTTPADTGWSNQVIYSTPSFGGLSANVQYQFGEQNSATGNSGAGNIGVNVLYFGGPLTLVGFYERDEVGNPFAGLLTATAGGVSVPETRSDWMVGGSWDFKWMKLYGTYGGSKADVADYDATTGSLGVGVPIGAGTLSGAVAQTKVEGSYNGKRTTATVGYDYNLSKRTDVYAMFMFDKVTATTDGSSYGVGIRHRF</sequence>
<dbReference type="EMBL" id="JASZYV010000001">
    <property type="protein sequence ID" value="MDM0043009.1"/>
    <property type="molecule type" value="Genomic_DNA"/>
</dbReference>
<reference evidence="13" key="1">
    <citation type="submission" date="2023-06" db="EMBL/GenBank/DDBJ databases">
        <authorList>
            <person name="Jiang Y."/>
            <person name="Liu Q."/>
        </authorList>
    </citation>
    <scope>NUCLEOTIDE SEQUENCE</scope>
    <source>
        <strain evidence="13">CGMCC 1.12089</strain>
    </source>
</reference>
<dbReference type="Pfam" id="PF13609">
    <property type="entry name" value="Porin_4"/>
    <property type="match status" value="1"/>
</dbReference>
<keyword evidence="8" id="KW-0626">Porin</keyword>
<keyword evidence="6 11" id="KW-0732">Signal</keyword>
<keyword evidence="9" id="KW-0472">Membrane</keyword>
<comment type="subcellular location">
    <subcellularLocation>
        <location evidence="1">Cell outer membrane</location>
        <topology evidence="1">Multi-pass membrane protein</topology>
    </subcellularLocation>
</comment>
<proteinExistence type="predicted"/>
<evidence type="ECO:0000256" key="9">
    <source>
        <dbReference type="ARBA" id="ARBA00023136"/>
    </source>
</evidence>
<name>A0ABT7N4Y7_9BURK</name>
<dbReference type="RefSeq" id="WP_286658136.1">
    <property type="nucleotide sequence ID" value="NZ_JASZYV010000001.1"/>
</dbReference>
<gene>
    <name evidence="13" type="ORF">QTH91_00810</name>
</gene>
<dbReference type="InterPro" id="IPR033900">
    <property type="entry name" value="Gram_neg_porin_domain"/>
</dbReference>
<dbReference type="InterPro" id="IPR023614">
    <property type="entry name" value="Porin_dom_sf"/>
</dbReference>
<evidence type="ECO:0000256" key="7">
    <source>
        <dbReference type="ARBA" id="ARBA00023065"/>
    </source>
</evidence>
<dbReference type="SUPFAM" id="SSF56935">
    <property type="entry name" value="Porins"/>
    <property type="match status" value="1"/>
</dbReference>
<evidence type="ECO:0000256" key="10">
    <source>
        <dbReference type="ARBA" id="ARBA00023237"/>
    </source>
</evidence>
<keyword evidence="10" id="KW-0998">Cell outer membrane</keyword>
<keyword evidence="4" id="KW-1134">Transmembrane beta strand</keyword>
<evidence type="ECO:0000256" key="2">
    <source>
        <dbReference type="ARBA" id="ARBA00011233"/>
    </source>
</evidence>
<organism evidence="13 14">
    <name type="scientific">Variovorax dokdonensis</name>
    <dbReference type="NCBI Taxonomy" id="344883"/>
    <lineage>
        <taxon>Bacteria</taxon>
        <taxon>Pseudomonadati</taxon>
        <taxon>Pseudomonadota</taxon>
        <taxon>Betaproteobacteria</taxon>
        <taxon>Burkholderiales</taxon>
        <taxon>Comamonadaceae</taxon>
        <taxon>Variovorax</taxon>
    </lineage>
</organism>
<dbReference type="PANTHER" id="PTHR34501:SF9">
    <property type="entry name" value="MAJOR OUTER MEMBRANE PROTEIN P.IA"/>
    <property type="match status" value="1"/>
</dbReference>
<feature type="signal peptide" evidence="11">
    <location>
        <begin position="1"/>
        <end position="23"/>
    </location>
</feature>
<accession>A0ABT7N4Y7</accession>
<keyword evidence="3" id="KW-0813">Transport</keyword>
<comment type="caution">
    <text evidence="13">The sequence shown here is derived from an EMBL/GenBank/DDBJ whole genome shotgun (WGS) entry which is preliminary data.</text>
</comment>
<keyword evidence="5" id="KW-0812">Transmembrane</keyword>
<evidence type="ECO:0000259" key="12">
    <source>
        <dbReference type="Pfam" id="PF13609"/>
    </source>
</evidence>
<dbReference type="PANTHER" id="PTHR34501">
    <property type="entry name" value="PROTEIN YDDL-RELATED"/>
    <property type="match status" value="1"/>
</dbReference>
<evidence type="ECO:0000313" key="13">
    <source>
        <dbReference type="EMBL" id="MDM0043009.1"/>
    </source>
</evidence>
<dbReference type="InterPro" id="IPR050298">
    <property type="entry name" value="Gram-neg_bact_OMP"/>
</dbReference>
<dbReference type="Proteomes" id="UP001174908">
    <property type="component" value="Unassembled WGS sequence"/>
</dbReference>
<evidence type="ECO:0000256" key="1">
    <source>
        <dbReference type="ARBA" id="ARBA00004571"/>
    </source>
</evidence>
<dbReference type="CDD" id="cd00342">
    <property type="entry name" value="gram_neg_porins"/>
    <property type="match status" value="1"/>
</dbReference>
<keyword evidence="14" id="KW-1185">Reference proteome</keyword>
<evidence type="ECO:0000256" key="4">
    <source>
        <dbReference type="ARBA" id="ARBA00022452"/>
    </source>
</evidence>
<comment type="subunit">
    <text evidence="2">Homotrimer.</text>
</comment>
<evidence type="ECO:0000256" key="6">
    <source>
        <dbReference type="ARBA" id="ARBA00022729"/>
    </source>
</evidence>
<evidence type="ECO:0000256" key="11">
    <source>
        <dbReference type="SAM" id="SignalP"/>
    </source>
</evidence>
<protein>
    <submittedName>
        <fullName evidence="13">Porin</fullName>
    </submittedName>
</protein>
<evidence type="ECO:0000256" key="8">
    <source>
        <dbReference type="ARBA" id="ARBA00023114"/>
    </source>
</evidence>
<dbReference type="Gene3D" id="2.40.160.10">
    <property type="entry name" value="Porin"/>
    <property type="match status" value="1"/>
</dbReference>
<evidence type="ECO:0000256" key="5">
    <source>
        <dbReference type="ARBA" id="ARBA00022692"/>
    </source>
</evidence>
<evidence type="ECO:0000313" key="14">
    <source>
        <dbReference type="Proteomes" id="UP001174908"/>
    </source>
</evidence>